<dbReference type="GeneID" id="89999239"/>
<evidence type="ECO:0000313" key="3">
    <source>
        <dbReference type="Proteomes" id="UP001334248"/>
    </source>
</evidence>
<sequence>MARTKHRKPAQGEKGHHHTNRYAEKLRSQADPSKNSPEAAHKKAASKWILLQCRIHRRQALMQSNINQLLDITGAGEFSSHLPEGARYTPETISVQLSLGFLHFDQSTNLFSRDLECSWLDSAVELRKVFLNTFHNSIVTMGIQKECQIYRYEVRYPYGLTFPGLTVAADQPVLVWTGPLLLEWLCQWIRVMETTPVAQRPSIVGRLIRKNFEPCGPLWLTHQESSAWKQLNQGVEAVRHSMEAARTQKPVNRNHQNKLEKLTKGEKKEQVRNGALAQDIAQAIDRMNVREEATREAANNILKESGNLTQGGRREQAHNGALAQELTQAIDKLNVQDEATGAPTFFISTTPMRSAFLTKEPLTFQSLSGGTPLGYAIQDESTEDAEML</sequence>
<feature type="compositionally biased region" description="Basic residues" evidence="1">
    <location>
        <begin position="1"/>
        <end position="20"/>
    </location>
</feature>
<evidence type="ECO:0000313" key="2">
    <source>
        <dbReference type="EMBL" id="KAK5941839.1"/>
    </source>
</evidence>
<reference evidence="2 3" key="1">
    <citation type="journal article" date="2023" name="Res Sq">
        <title>Genomic and morphological characterization of Knufia obscura isolated from the Mars 2020 spacecraft assembly facility.</title>
        <authorList>
            <person name="Chander A.M."/>
            <person name="Teixeira M.M."/>
            <person name="Singh N.K."/>
            <person name="Williams M.P."/>
            <person name="Parker C.W."/>
            <person name="Leo P."/>
            <person name="Stajich J.E."/>
            <person name="Torok T."/>
            <person name="Tighe S."/>
            <person name="Mason C.E."/>
            <person name="Venkateswaran K."/>
        </authorList>
    </citation>
    <scope>NUCLEOTIDE SEQUENCE [LARGE SCALE GENOMIC DNA]</scope>
    <source>
        <strain evidence="2 3">CCFEE 5817</strain>
    </source>
</reference>
<protein>
    <submittedName>
        <fullName evidence="2">Uncharacterized protein</fullName>
    </submittedName>
</protein>
<evidence type="ECO:0000256" key="1">
    <source>
        <dbReference type="SAM" id="MobiDB-lite"/>
    </source>
</evidence>
<proteinExistence type="predicted"/>
<feature type="region of interest" description="Disordered" evidence="1">
    <location>
        <begin position="1"/>
        <end position="39"/>
    </location>
</feature>
<gene>
    <name evidence="2" type="ORF">PMZ80_005790</name>
</gene>
<dbReference type="EMBL" id="JAVHJV010000006">
    <property type="protein sequence ID" value="KAK5941839.1"/>
    <property type="molecule type" value="Genomic_DNA"/>
</dbReference>
<accession>A0ABR0RNM9</accession>
<dbReference type="RefSeq" id="XP_064729929.1">
    <property type="nucleotide sequence ID" value="XM_064874207.1"/>
</dbReference>
<keyword evidence="3" id="KW-1185">Reference proteome</keyword>
<organism evidence="2 3">
    <name type="scientific">Knufia obscura</name>
    <dbReference type="NCBI Taxonomy" id="1635080"/>
    <lineage>
        <taxon>Eukaryota</taxon>
        <taxon>Fungi</taxon>
        <taxon>Dikarya</taxon>
        <taxon>Ascomycota</taxon>
        <taxon>Pezizomycotina</taxon>
        <taxon>Eurotiomycetes</taxon>
        <taxon>Chaetothyriomycetidae</taxon>
        <taxon>Chaetothyriales</taxon>
        <taxon>Trichomeriaceae</taxon>
        <taxon>Knufia</taxon>
    </lineage>
</organism>
<name>A0ABR0RNM9_9EURO</name>
<dbReference type="Proteomes" id="UP001334248">
    <property type="component" value="Unassembled WGS sequence"/>
</dbReference>
<comment type="caution">
    <text evidence="2">The sequence shown here is derived from an EMBL/GenBank/DDBJ whole genome shotgun (WGS) entry which is preliminary data.</text>
</comment>